<sequence>MDSGFITSQARLPELLKTALNYPAIDNHAHPLLKAPNRAEIPFEGVFSEAHGEALSDAVHTVAAHRATHDLSELFGLPQGSSWEAVKAVHLNTDYEELCRQSFRPTGIQCILIDDGLGANDIVHNIAWHDQFTSSPSKRVVRIEVEAETILQAIFEAIRSNCISLTEGFTKFVTSLTDTLALRAQEANVAAFKSVVCYRSGLAISTGPVGSQDIHAPREGAMDTDSLAAFNRLYDAYCREQATRVRLQDKPLNDHVVRMALDVATKYAKPDDAKIDAEDS</sequence>
<dbReference type="Gene3D" id="3.20.20.140">
    <property type="entry name" value="Metal-dependent hydrolases"/>
    <property type="match status" value="1"/>
</dbReference>
<dbReference type="AlphaFoldDB" id="A0A9P7K4F5"/>
<dbReference type="Proteomes" id="UP000717328">
    <property type="component" value="Unassembled WGS sequence"/>
</dbReference>
<dbReference type="EMBL" id="JABCKI010005979">
    <property type="protein sequence ID" value="KAG5636074.1"/>
    <property type="molecule type" value="Genomic_DNA"/>
</dbReference>
<accession>A0A9P7K4F5</accession>
<reference evidence="1" key="2">
    <citation type="submission" date="2021-10" db="EMBL/GenBank/DDBJ databases">
        <title>Phylogenomics reveals ancestral predisposition of the termite-cultivated fungus Termitomyces towards a domesticated lifestyle.</title>
        <authorList>
            <person name="Auxier B."/>
            <person name="Grum-Grzhimaylo A."/>
            <person name="Cardenas M.E."/>
            <person name="Lodge J.D."/>
            <person name="Laessoe T."/>
            <person name="Pedersen O."/>
            <person name="Smith M.E."/>
            <person name="Kuyper T.W."/>
            <person name="Franco-Molano E.A."/>
            <person name="Baroni T.J."/>
            <person name="Aanen D.K."/>
        </authorList>
    </citation>
    <scope>NUCLEOTIDE SEQUENCE</scope>
    <source>
        <strain evidence="1">D49</strain>
    </source>
</reference>
<proteinExistence type="predicted"/>
<keyword evidence="2" id="KW-1185">Reference proteome</keyword>
<evidence type="ECO:0000313" key="2">
    <source>
        <dbReference type="Proteomes" id="UP000717328"/>
    </source>
</evidence>
<reference evidence="1" key="1">
    <citation type="submission" date="2021-02" db="EMBL/GenBank/DDBJ databases">
        <authorList>
            <person name="Nieuwenhuis M."/>
            <person name="Van De Peppel L.J.J."/>
        </authorList>
    </citation>
    <scope>NUCLEOTIDE SEQUENCE</scope>
    <source>
        <strain evidence="1">D49</strain>
    </source>
</reference>
<organism evidence="1 2">
    <name type="scientific">Sphagnurus paluster</name>
    <dbReference type="NCBI Taxonomy" id="117069"/>
    <lineage>
        <taxon>Eukaryota</taxon>
        <taxon>Fungi</taxon>
        <taxon>Dikarya</taxon>
        <taxon>Basidiomycota</taxon>
        <taxon>Agaricomycotina</taxon>
        <taxon>Agaricomycetes</taxon>
        <taxon>Agaricomycetidae</taxon>
        <taxon>Agaricales</taxon>
        <taxon>Tricholomatineae</taxon>
        <taxon>Lyophyllaceae</taxon>
        <taxon>Sphagnurus</taxon>
    </lineage>
</organism>
<dbReference type="PANTHER" id="PTHR43383:SF2">
    <property type="entry name" value="AMIDOHYDROLASE 2 FAMILY PROTEIN"/>
    <property type="match status" value="1"/>
</dbReference>
<name>A0A9P7K4F5_9AGAR</name>
<dbReference type="OrthoDB" id="3364440at2759"/>
<comment type="caution">
    <text evidence="1">The sequence shown here is derived from an EMBL/GenBank/DDBJ whole genome shotgun (WGS) entry which is preliminary data.</text>
</comment>
<evidence type="ECO:0000313" key="1">
    <source>
        <dbReference type="EMBL" id="KAG5636074.1"/>
    </source>
</evidence>
<protein>
    <submittedName>
        <fullName evidence="1">Uncharacterized protein</fullName>
    </submittedName>
</protein>
<gene>
    <name evidence="1" type="ORF">H0H81_009194</name>
</gene>
<dbReference type="PANTHER" id="PTHR43383">
    <property type="entry name" value="NODULIN 6"/>
    <property type="match status" value="1"/>
</dbReference>